<dbReference type="InterPro" id="IPR052766">
    <property type="entry name" value="S41A_metabolite_peptidase"/>
</dbReference>
<dbReference type="InterPro" id="IPR029045">
    <property type="entry name" value="ClpP/crotonase-like_dom_sf"/>
</dbReference>
<keyword evidence="2" id="KW-0732">Signal</keyword>
<dbReference type="EMBL" id="JBFXLR010000048">
    <property type="protein sequence ID" value="KAL2843040.1"/>
    <property type="molecule type" value="Genomic_DNA"/>
</dbReference>
<accession>A0ABR4JSN6</accession>
<evidence type="ECO:0000256" key="1">
    <source>
        <dbReference type="SAM" id="MobiDB-lite"/>
    </source>
</evidence>
<gene>
    <name evidence="5" type="ORF">BJX68DRAFT_270366</name>
</gene>
<dbReference type="Gene3D" id="3.90.226.10">
    <property type="entry name" value="2-enoyl-CoA Hydratase, Chain A, domain 1"/>
    <property type="match status" value="1"/>
</dbReference>
<dbReference type="InterPro" id="IPR005151">
    <property type="entry name" value="Tail-specific_protease"/>
</dbReference>
<reference evidence="5 6" key="1">
    <citation type="submission" date="2024-07" db="EMBL/GenBank/DDBJ databases">
        <title>Section-level genome sequencing and comparative genomics of Aspergillus sections Usti and Cavernicolus.</title>
        <authorList>
            <consortium name="Lawrence Berkeley National Laboratory"/>
            <person name="Nybo J.L."/>
            <person name="Vesth T.C."/>
            <person name="Theobald S."/>
            <person name="Frisvad J.C."/>
            <person name="Larsen T.O."/>
            <person name="Kjaerboelling I."/>
            <person name="Rothschild-Mancinelli K."/>
            <person name="Lyhne E.K."/>
            <person name="Kogle M.E."/>
            <person name="Barry K."/>
            <person name="Clum A."/>
            <person name="Na H."/>
            <person name="Ledsgaard L."/>
            <person name="Lin J."/>
            <person name="Lipzen A."/>
            <person name="Kuo A."/>
            <person name="Riley R."/>
            <person name="Mondo S."/>
            <person name="LaButti K."/>
            <person name="Haridas S."/>
            <person name="Pangalinan J."/>
            <person name="Salamov A.A."/>
            <person name="Simmons B.A."/>
            <person name="Magnuson J.K."/>
            <person name="Chen J."/>
            <person name="Drula E."/>
            <person name="Henrissat B."/>
            <person name="Wiebenga A."/>
            <person name="Lubbers R.J."/>
            <person name="Gomes A.C."/>
            <person name="Macurrencykelacurrency M.R."/>
            <person name="Stajich J."/>
            <person name="Grigoriev I.V."/>
            <person name="Mortensen U.H."/>
            <person name="De vries R.P."/>
            <person name="Baker S.E."/>
            <person name="Andersen M.R."/>
        </authorList>
    </citation>
    <scope>NUCLEOTIDE SEQUENCE [LARGE SCALE GENOMIC DNA]</scope>
    <source>
        <strain evidence="5 6">CBS 756.74</strain>
    </source>
</reference>
<sequence>MFSKLLVLLAATAALPVTAFTTDISGIHHDSPGSPGPTRDASSKLSQQYQKAIKNNGPPNSYLSPPSDIWRGMDRIEHQVITGEFKSQYEFDNAIAELWSSAYGHLTVTLCSQSIFRFKSALQLVSVSKDGLELPEIYTYALGKEPGLSIPNRLYQRASCTEYIEPLSLTQPFQDPDARYNRMCPHHARSVWSVPGDLYDYFTVFQSWPYGAPHHSFRFGNGTVRVVPITASYNGEGDFDFKNGQAVWKALCLPQVQAPAPANTAEAPAPAPAPRQSTALPLPASYPTPVVREDWNLISGHFLEEEEYEDTAVLFIPSFSSAEPGAKLSFRQRATEFLEKSVAAGKRRLIIDLSENDGGHTNHGYDLLQALFPGYFMYTSSRFRDHEALRLMFKAFQSVTVDDPLYQNVSYLFSTPLFVGRDQKTHFSSWEEVYGPHEVLGTNRSSAFAIFDFNLASELDNPIRGYGPVKQDATSPACY</sequence>
<dbReference type="RefSeq" id="XP_070895407.1">
    <property type="nucleotide sequence ID" value="XM_071046629.1"/>
</dbReference>
<organism evidence="5 6">
    <name type="scientific">Aspergillus pseudodeflectus</name>
    <dbReference type="NCBI Taxonomy" id="176178"/>
    <lineage>
        <taxon>Eukaryota</taxon>
        <taxon>Fungi</taxon>
        <taxon>Dikarya</taxon>
        <taxon>Ascomycota</taxon>
        <taxon>Pezizomycotina</taxon>
        <taxon>Eurotiomycetes</taxon>
        <taxon>Eurotiomycetidae</taxon>
        <taxon>Eurotiales</taxon>
        <taxon>Aspergillaceae</taxon>
        <taxon>Aspergillus</taxon>
        <taxon>Aspergillus subgen. Nidulantes</taxon>
    </lineage>
</organism>
<feature type="signal peptide" evidence="2">
    <location>
        <begin position="1"/>
        <end position="19"/>
    </location>
</feature>
<dbReference type="GeneID" id="98161793"/>
<name>A0ABR4JSN6_9EURO</name>
<dbReference type="PANTHER" id="PTHR37049">
    <property type="entry name" value="PEPTIDASE S41 FAMILY PROTEIN"/>
    <property type="match status" value="1"/>
</dbReference>
<feature type="domain" description="Tail specific protease" evidence="3">
    <location>
        <begin position="311"/>
        <end position="387"/>
    </location>
</feature>
<dbReference type="Proteomes" id="UP001610444">
    <property type="component" value="Unassembled WGS sequence"/>
</dbReference>
<proteinExistence type="predicted"/>
<dbReference type="PANTHER" id="PTHR37049:SF4">
    <property type="entry name" value="RHODANESE DOMAIN-CONTAINING PROTEIN"/>
    <property type="match status" value="1"/>
</dbReference>
<dbReference type="SUPFAM" id="SSF52096">
    <property type="entry name" value="ClpP/crotonase"/>
    <property type="match status" value="1"/>
</dbReference>
<keyword evidence="6" id="KW-1185">Reference proteome</keyword>
<evidence type="ECO:0000313" key="5">
    <source>
        <dbReference type="EMBL" id="KAL2843040.1"/>
    </source>
</evidence>
<evidence type="ECO:0000313" key="6">
    <source>
        <dbReference type="Proteomes" id="UP001610444"/>
    </source>
</evidence>
<feature type="region of interest" description="Disordered" evidence="1">
    <location>
        <begin position="26"/>
        <end position="64"/>
    </location>
</feature>
<dbReference type="InterPro" id="IPR056186">
    <property type="entry name" value="PDZ_CPAF-rel"/>
</dbReference>
<evidence type="ECO:0000259" key="4">
    <source>
        <dbReference type="Pfam" id="PF23658"/>
    </source>
</evidence>
<evidence type="ECO:0008006" key="7">
    <source>
        <dbReference type="Google" id="ProtNLM"/>
    </source>
</evidence>
<evidence type="ECO:0000256" key="2">
    <source>
        <dbReference type="SAM" id="SignalP"/>
    </source>
</evidence>
<feature type="chain" id="PRO_5047444157" description="Tail specific protease domain-containing protein" evidence="2">
    <location>
        <begin position="20"/>
        <end position="479"/>
    </location>
</feature>
<feature type="domain" description="CPAF-like PDZ" evidence="4">
    <location>
        <begin position="118"/>
        <end position="235"/>
    </location>
</feature>
<evidence type="ECO:0000259" key="3">
    <source>
        <dbReference type="Pfam" id="PF03572"/>
    </source>
</evidence>
<dbReference type="Pfam" id="PF03572">
    <property type="entry name" value="Peptidase_S41"/>
    <property type="match status" value="1"/>
</dbReference>
<dbReference type="Pfam" id="PF23658">
    <property type="entry name" value="PDZ_CPAF_rel"/>
    <property type="match status" value="1"/>
</dbReference>
<protein>
    <recommendedName>
        <fullName evidence="7">Tail specific protease domain-containing protein</fullName>
    </recommendedName>
</protein>
<comment type="caution">
    <text evidence="5">The sequence shown here is derived from an EMBL/GenBank/DDBJ whole genome shotgun (WGS) entry which is preliminary data.</text>
</comment>